<evidence type="ECO:0000313" key="2">
    <source>
        <dbReference type="EMBL" id="KAB2613723.1"/>
    </source>
</evidence>
<gene>
    <name evidence="2" type="ORF">D8674_036039</name>
</gene>
<reference evidence="3" key="2">
    <citation type="submission" date="2019-10" db="EMBL/GenBank/DDBJ databases">
        <title>A de novo genome assembly of a pear dwarfing rootstock.</title>
        <authorList>
            <person name="Wang F."/>
            <person name="Wang J."/>
            <person name="Li S."/>
            <person name="Zhang Y."/>
            <person name="Fang M."/>
            <person name="Ma L."/>
            <person name="Zhao Y."/>
            <person name="Jiang S."/>
        </authorList>
    </citation>
    <scope>NUCLEOTIDE SEQUENCE [LARGE SCALE GENOMIC DNA]</scope>
</reference>
<keyword evidence="3" id="KW-1185">Reference proteome</keyword>
<reference evidence="2 3" key="3">
    <citation type="submission" date="2019-11" db="EMBL/GenBank/DDBJ databases">
        <title>A de novo genome assembly of a pear dwarfing rootstock.</title>
        <authorList>
            <person name="Wang F."/>
            <person name="Wang J."/>
            <person name="Li S."/>
            <person name="Zhang Y."/>
            <person name="Fang M."/>
            <person name="Ma L."/>
            <person name="Zhao Y."/>
            <person name="Jiang S."/>
        </authorList>
    </citation>
    <scope>NUCLEOTIDE SEQUENCE [LARGE SCALE GENOMIC DNA]</scope>
    <source>
        <strain evidence="2">S2</strain>
        <tissue evidence="2">Leaf</tissue>
    </source>
</reference>
<sequence length="127" mass="14376">MCQASEDDLPLSLEVGRVLTALIRQVEEQIAQLHERRNEAVAVLGSMEDDQDSEDGSDSEDDPDWEYDLDSEDEDDQGSEDDPVRNGEERVRVAFVGRFSSKTLFRFSEFLMAFVFGSVHAVKEKTL</sequence>
<feature type="region of interest" description="Disordered" evidence="1">
    <location>
        <begin position="41"/>
        <end position="87"/>
    </location>
</feature>
<dbReference type="Proteomes" id="UP000327157">
    <property type="component" value="Chromosome 9"/>
</dbReference>
<dbReference type="AlphaFoldDB" id="A0A5N5GFA1"/>
<accession>A0A5N5GFA1</accession>
<name>A0A5N5GFA1_9ROSA</name>
<protein>
    <submittedName>
        <fullName evidence="2">Uncharacterized protein</fullName>
    </submittedName>
</protein>
<comment type="caution">
    <text evidence="2">The sequence shown here is derived from an EMBL/GenBank/DDBJ whole genome shotgun (WGS) entry which is preliminary data.</text>
</comment>
<feature type="compositionally biased region" description="Acidic residues" evidence="1">
    <location>
        <begin position="47"/>
        <end position="81"/>
    </location>
</feature>
<evidence type="ECO:0000256" key="1">
    <source>
        <dbReference type="SAM" id="MobiDB-lite"/>
    </source>
</evidence>
<dbReference type="EMBL" id="SMOL01000458">
    <property type="protein sequence ID" value="KAB2613723.1"/>
    <property type="molecule type" value="Genomic_DNA"/>
</dbReference>
<evidence type="ECO:0000313" key="3">
    <source>
        <dbReference type="Proteomes" id="UP000327157"/>
    </source>
</evidence>
<organism evidence="2 3">
    <name type="scientific">Pyrus ussuriensis x Pyrus communis</name>
    <dbReference type="NCBI Taxonomy" id="2448454"/>
    <lineage>
        <taxon>Eukaryota</taxon>
        <taxon>Viridiplantae</taxon>
        <taxon>Streptophyta</taxon>
        <taxon>Embryophyta</taxon>
        <taxon>Tracheophyta</taxon>
        <taxon>Spermatophyta</taxon>
        <taxon>Magnoliopsida</taxon>
        <taxon>eudicotyledons</taxon>
        <taxon>Gunneridae</taxon>
        <taxon>Pentapetalae</taxon>
        <taxon>rosids</taxon>
        <taxon>fabids</taxon>
        <taxon>Rosales</taxon>
        <taxon>Rosaceae</taxon>
        <taxon>Amygdaloideae</taxon>
        <taxon>Maleae</taxon>
        <taxon>Pyrus</taxon>
    </lineage>
</organism>
<reference evidence="2 3" key="1">
    <citation type="submission" date="2019-09" db="EMBL/GenBank/DDBJ databases">
        <authorList>
            <person name="Ou C."/>
        </authorList>
    </citation>
    <scope>NUCLEOTIDE SEQUENCE [LARGE SCALE GENOMIC DNA]</scope>
    <source>
        <strain evidence="2">S2</strain>
        <tissue evidence="2">Leaf</tissue>
    </source>
</reference>
<proteinExistence type="predicted"/>